<dbReference type="GO" id="GO:0006508">
    <property type="term" value="P:proteolysis"/>
    <property type="evidence" value="ECO:0007669"/>
    <property type="project" value="UniProtKB-KW"/>
</dbReference>
<dbReference type="GO" id="GO:0070004">
    <property type="term" value="F:cysteine-type exopeptidase activity"/>
    <property type="evidence" value="ECO:0007669"/>
    <property type="project" value="InterPro"/>
</dbReference>
<dbReference type="PANTHER" id="PTHR12994">
    <property type="entry name" value="SECERNIN"/>
    <property type="match status" value="1"/>
</dbReference>
<sequence length="286" mass="32109">MNKKIKGSCTTILVGKDASIDGSTIISRNDDGHEALDPQRFVVVNPEEQPRDYQAVISGVKIKLPDQPLSYTSMPNSILTNGIWPAAGINSENITMSATETITTNSRVLGMDPFVENGIGEEDIVTLVLPYIHSAREGVKRLGALLEKFGTYEPNGIAFSDNKEVWWLETIGGHHWAAVRIPDDAYVVAPNRMNIDQFDFESDDTLCSADLKDLIDEYHLNPDFDGYNFRHIFGSASIKDTVYNNPRTWYGQNTSTLRLKMIPWSKIYLLFVMLTKRSLLKTLSLF</sequence>
<comment type="similarity">
    <text evidence="2 6">Belongs to the peptidase C69 family.</text>
</comment>
<evidence type="ECO:0000256" key="6">
    <source>
        <dbReference type="RuleBase" id="RU364089"/>
    </source>
</evidence>
<dbReference type="InterPro" id="IPR005322">
    <property type="entry name" value="Peptidase_C69"/>
</dbReference>
<dbReference type="NCBIfam" id="NF033678">
    <property type="entry name" value="C69_fam_dipept"/>
    <property type="match status" value="1"/>
</dbReference>
<keyword evidence="4 6" id="KW-0378">Hydrolase</keyword>
<dbReference type="GO" id="GO:0016805">
    <property type="term" value="F:dipeptidase activity"/>
    <property type="evidence" value="ECO:0007669"/>
    <property type="project" value="UniProtKB-KW"/>
</dbReference>
<dbReference type="InterPro" id="IPR047804">
    <property type="entry name" value="C69_dipept_A-like"/>
</dbReference>
<evidence type="ECO:0000256" key="2">
    <source>
        <dbReference type="ARBA" id="ARBA00007225"/>
    </source>
</evidence>
<accession>A0A1Y0VTK3</accession>
<dbReference type="Gene3D" id="3.60.60.10">
    <property type="entry name" value="Penicillin V Acylase, Chain A"/>
    <property type="match status" value="1"/>
</dbReference>
<protein>
    <recommendedName>
        <fullName evidence="6">Dipeptidase</fullName>
        <ecNumber evidence="6">3.4.-.-</ecNumber>
    </recommendedName>
</protein>
<evidence type="ECO:0000256" key="4">
    <source>
        <dbReference type="ARBA" id="ARBA00022801"/>
    </source>
</evidence>
<dbReference type="EC" id="3.4.-.-" evidence="6"/>
<comment type="catalytic activity">
    <reaction evidence="1">
        <text>an L-aminoacyl-L-amino acid + H2O = 2 an L-alpha-amino acid</text>
        <dbReference type="Rhea" id="RHEA:48940"/>
        <dbReference type="ChEBI" id="CHEBI:15377"/>
        <dbReference type="ChEBI" id="CHEBI:59869"/>
        <dbReference type="ChEBI" id="CHEBI:77460"/>
        <dbReference type="EC" id="3.4.13.19"/>
    </reaction>
</comment>
<keyword evidence="3 6" id="KW-0645">Protease</keyword>
<evidence type="ECO:0000256" key="1">
    <source>
        <dbReference type="ARBA" id="ARBA00001670"/>
    </source>
</evidence>
<dbReference type="Proteomes" id="UP000196118">
    <property type="component" value="Chromosome"/>
</dbReference>
<evidence type="ECO:0000313" key="8">
    <source>
        <dbReference type="Proteomes" id="UP000196118"/>
    </source>
</evidence>
<dbReference type="PANTHER" id="PTHR12994:SF17">
    <property type="entry name" value="LD30995P"/>
    <property type="match status" value="1"/>
</dbReference>
<gene>
    <name evidence="7" type="ORF">S100892_00604</name>
</gene>
<dbReference type="EMBL" id="CP021474">
    <property type="protein sequence ID" value="ARW19199.1"/>
    <property type="molecule type" value="Genomic_DNA"/>
</dbReference>
<evidence type="ECO:0000313" key="7">
    <source>
        <dbReference type="EMBL" id="ARW19199.1"/>
    </source>
</evidence>
<keyword evidence="5 6" id="KW-0224">Dipeptidase</keyword>
<reference evidence="7 8" key="1">
    <citation type="submission" date="2017-05" db="EMBL/GenBank/DDBJ databases">
        <title>Genome sequence of Pediococcus pentosaceus strain SRCM100892.</title>
        <authorList>
            <person name="Cho S.H."/>
        </authorList>
    </citation>
    <scope>NUCLEOTIDE SEQUENCE [LARGE SCALE GENOMIC DNA]</scope>
    <source>
        <strain evidence="7 8">SRCM100892</strain>
    </source>
</reference>
<proteinExistence type="inferred from homology"/>
<name>A0A1Y0VTK3_PEDPE</name>
<organism evidence="7 8">
    <name type="scientific">Pediococcus pentosaceus</name>
    <dbReference type="NCBI Taxonomy" id="1255"/>
    <lineage>
        <taxon>Bacteria</taxon>
        <taxon>Bacillati</taxon>
        <taxon>Bacillota</taxon>
        <taxon>Bacilli</taxon>
        <taxon>Lactobacillales</taxon>
        <taxon>Lactobacillaceae</taxon>
        <taxon>Pediococcus</taxon>
    </lineage>
</organism>
<dbReference type="Pfam" id="PF03577">
    <property type="entry name" value="Peptidase_C69"/>
    <property type="match status" value="1"/>
</dbReference>
<evidence type="ECO:0000256" key="3">
    <source>
        <dbReference type="ARBA" id="ARBA00022670"/>
    </source>
</evidence>
<evidence type="ECO:0000256" key="5">
    <source>
        <dbReference type="ARBA" id="ARBA00022997"/>
    </source>
</evidence>
<dbReference type="AlphaFoldDB" id="A0A1Y0VTK3"/>